<evidence type="ECO:0000259" key="1">
    <source>
        <dbReference type="PROSITE" id="PS51819"/>
    </source>
</evidence>
<proteinExistence type="predicted"/>
<gene>
    <name evidence="2" type="ORF">Mal52_40190</name>
</gene>
<dbReference type="RefSeq" id="WP_145377979.1">
    <property type="nucleotide sequence ID" value="NZ_CP036276.1"/>
</dbReference>
<dbReference type="InterPro" id="IPR037523">
    <property type="entry name" value="VOC_core"/>
</dbReference>
<accession>A0A517ZSX3</accession>
<dbReference type="AlphaFoldDB" id="A0A517ZSX3"/>
<name>A0A517ZSX3_9PLAN</name>
<dbReference type="PANTHER" id="PTHR39175:SF1">
    <property type="entry name" value="FAMILY PROTEIN, PUTATIVE (AFU_ORTHOLOGUE AFUA_3G15060)-RELATED"/>
    <property type="match status" value="1"/>
</dbReference>
<protein>
    <recommendedName>
        <fullName evidence="1">VOC domain-containing protein</fullName>
    </recommendedName>
</protein>
<evidence type="ECO:0000313" key="2">
    <source>
        <dbReference type="EMBL" id="QDU45525.1"/>
    </source>
</evidence>
<sequence>MIVGLDHLQLAMPVDGEKAARHYYGELLSLKEIDKPQPLRSRGGVWFQIPDGRQLHLGVERDFRPSKKAHPCFVVGGDLKDLAQRLEEACYDVQFDDLNPPARRFYTHDVFGNRLEFTDRMSAE</sequence>
<dbReference type="SUPFAM" id="SSF54593">
    <property type="entry name" value="Glyoxalase/Bleomycin resistance protein/Dihydroxybiphenyl dioxygenase"/>
    <property type="match status" value="1"/>
</dbReference>
<reference evidence="2 3" key="1">
    <citation type="submission" date="2019-02" db="EMBL/GenBank/DDBJ databases">
        <title>Deep-cultivation of Planctomycetes and their phenomic and genomic characterization uncovers novel biology.</title>
        <authorList>
            <person name="Wiegand S."/>
            <person name="Jogler M."/>
            <person name="Boedeker C."/>
            <person name="Pinto D."/>
            <person name="Vollmers J."/>
            <person name="Rivas-Marin E."/>
            <person name="Kohn T."/>
            <person name="Peeters S.H."/>
            <person name="Heuer A."/>
            <person name="Rast P."/>
            <person name="Oberbeckmann S."/>
            <person name="Bunk B."/>
            <person name="Jeske O."/>
            <person name="Meyerdierks A."/>
            <person name="Storesund J.E."/>
            <person name="Kallscheuer N."/>
            <person name="Luecker S."/>
            <person name="Lage O.M."/>
            <person name="Pohl T."/>
            <person name="Merkel B.J."/>
            <person name="Hornburger P."/>
            <person name="Mueller R.-W."/>
            <person name="Bruemmer F."/>
            <person name="Labrenz M."/>
            <person name="Spormann A.M."/>
            <person name="Op den Camp H."/>
            <person name="Overmann J."/>
            <person name="Amann R."/>
            <person name="Jetten M.S.M."/>
            <person name="Mascher T."/>
            <person name="Medema M.H."/>
            <person name="Devos D.P."/>
            <person name="Kaster A.-K."/>
            <person name="Ovreas L."/>
            <person name="Rohde M."/>
            <person name="Galperin M.Y."/>
            <person name="Jogler C."/>
        </authorList>
    </citation>
    <scope>NUCLEOTIDE SEQUENCE [LARGE SCALE GENOMIC DNA]</scope>
    <source>
        <strain evidence="2 3">Mal52</strain>
    </source>
</reference>
<feature type="domain" description="VOC" evidence="1">
    <location>
        <begin position="4"/>
        <end position="120"/>
    </location>
</feature>
<dbReference type="EMBL" id="CP036276">
    <property type="protein sequence ID" value="QDU45525.1"/>
    <property type="molecule type" value="Genomic_DNA"/>
</dbReference>
<dbReference type="PANTHER" id="PTHR39175">
    <property type="entry name" value="FAMILY PROTEIN, PUTATIVE (AFU_ORTHOLOGUE AFUA_3G15060)-RELATED"/>
    <property type="match status" value="1"/>
</dbReference>
<dbReference type="KEGG" id="sdyn:Mal52_40190"/>
<dbReference type="Proteomes" id="UP000319383">
    <property type="component" value="Chromosome"/>
</dbReference>
<organism evidence="2 3">
    <name type="scientific">Symmachiella dynata</name>
    <dbReference type="NCBI Taxonomy" id="2527995"/>
    <lineage>
        <taxon>Bacteria</taxon>
        <taxon>Pseudomonadati</taxon>
        <taxon>Planctomycetota</taxon>
        <taxon>Planctomycetia</taxon>
        <taxon>Planctomycetales</taxon>
        <taxon>Planctomycetaceae</taxon>
        <taxon>Symmachiella</taxon>
    </lineage>
</organism>
<dbReference type="Gene3D" id="3.10.180.10">
    <property type="entry name" value="2,3-Dihydroxybiphenyl 1,2-Dioxygenase, domain 1"/>
    <property type="match status" value="1"/>
</dbReference>
<dbReference type="PROSITE" id="PS51819">
    <property type="entry name" value="VOC"/>
    <property type="match status" value="1"/>
</dbReference>
<dbReference type="InterPro" id="IPR029068">
    <property type="entry name" value="Glyas_Bleomycin-R_OHBP_Dase"/>
</dbReference>
<evidence type="ECO:0000313" key="3">
    <source>
        <dbReference type="Proteomes" id="UP000319383"/>
    </source>
</evidence>
<keyword evidence="3" id="KW-1185">Reference proteome</keyword>